<evidence type="ECO:0000256" key="5">
    <source>
        <dbReference type="SAM" id="MobiDB-lite"/>
    </source>
</evidence>
<dbReference type="SUPFAM" id="SSF50494">
    <property type="entry name" value="Trypsin-like serine proteases"/>
    <property type="match status" value="1"/>
</dbReference>
<dbReference type="SUPFAM" id="SSF52047">
    <property type="entry name" value="RNI-like"/>
    <property type="match status" value="1"/>
</dbReference>
<dbReference type="EMBL" id="MN910104">
    <property type="protein sequence ID" value="QOU09183.1"/>
    <property type="molecule type" value="mRNA"/>
</dbReference>
<sequence>MDIHKMLLLMLLCAVHALGNENQSTQSSADTFLEPHVTPAPRGEKGSVTNDCPLQCRCIALSHLGYRHMAERWRTMGRLNNNGQTIWKATDAPTWREDPNKLNGRDVICMGLDKIPRPLPNGVSKLTLFGDSSSVSDDDNEARLTTIRDTSFMNADTVQHLTISGNNIKILFPFIFKNLPSLQYLALQNNNISHISAASFVNLENLIELRLSDNMIRYLSPSVFSTITKLEFLYLNGNKLAMLSDTLFLKLKQLEYLDLSRNNFRSLSDSVFDPIVNLQELLLNENQFMYVRARWFQNLSKLRNLEIRGNALTRVDPSSFQTMSNLEQLYLSANKINTVSDEAFRNLTKLEVLDIGTNDITNLEPDCFVGLQSLDKLDLSMNRLSFINNKTFTSTPALRILDLSKNLIKDIEEAALHPLAALQELDLSSNKLRKVKSKTFTGLVELKELNLESNVISEVENDAFIVAPLNQLSKITWLSLQYNRIKSLNAYSLFGLPHMKFLNIGHNKLKSIHKKSFYTLTSLQNLLLSNNRLKALEDGSFSSLKNLFSLDLEKNKLTVISDETFFGLKNLDDLNLVSNAIETIADNAFRHFSKLKRLDLRSNLLSEFSFTNLLLGKDLALVDLSKNRIFTLDFPTEHIHNIRQLLLNDNELQSLPNTNSNVMAPAGNVWLSSNPWSCDCRLEWIHWYLSIYRIRLLGGRDTVCKEPPSLYGRTLSNLEPRDLKCDNHTVAKMLECQNLQIKITKGGQAESKRSSKQEARKWHVSIRGRNHSVACNGVQLNEDWAIIRRSCALQNLQEDRSQIIVKVGRKAPRDIALSIDTAFNSTAEDFDIRLIRFFPPKRKSDSSNLPCMLTHAQFHRLSRANPVGYITSRKIDEGNGKSSLLTSRAKILPRCDGLGEICLKVSNKIKSENFQGSPLSIKYQGVWYLAGFGKSNDANGGRDIRFTPIWRTTNWLATTIDAVETKCQFQKSRRDSEKSRVLCEDLVVDGNVFYGA</sequence>
<dbReference type="SMART" id="SM00369">
    <property type="entry name" value="LRR_TYP"/>
    <property type="match status" value="19"/>
</dbReference>
<evidence type="ECO:0000256" key="4">
    <source>
        <dbReference type="ARBA" id="ARBA00023180"/>
    </source>
</evidence>
<feature type="chain" id="PRO_5031376675" evidence="6">
    <location>
        <begin position="18"/>
        <end position="996"/>
    </location>
</feature>
<feature type="region of interest" description="Disordered" evidence="5">
    <location>
        <begin position="25"/>
        <end position="46"/>
    </location>
</feature>
<dbReference type="InterPro" id="IPR003591">
    <property type="entry name" value="Leu-rich_rpt_typical-subtyp"/>
</dbReference>
<evidence type="ECO:0000256" key="6">
    <source>
        <dbReference type="SAM" id="SignalP"/>
    </source>
</evidence>
<proteinExistence type="evidence at transcript level"/>
<dbReference type="InterPro" id="IPR050328">
    <property type="entry name" value="Dev_Immune_Receptor"/>
</dbReference>
<keyword evidence="4" id="KW-0325">Glycoprotein</keyword>
<dbReference type="PANTHER" id="PTHR24373">
    <property type="entry name" value="SLIT RELATED LEUCINE-RICH REPEAT NEURONAL PROTEIN"/>
    <property type="match status" value="1"/>
</dbReference>
<dbReference type="InterPro" id="IPR032675">
    <property type="entry name" value="LRR_dom_sf"/>
</dbReference>
<name>A0A7S6TAM3_SINCO</name>
<evidence type="ECO:0000259" key="7">
    <source>
        <dbReference type="SMART" id="SM00082"/>
    </source>
</evidence>
<dbReference type="Gene3D" id="3.80.10.10">
    <property type="entry name" value="Ribonuclease Inhibitor"/>
    <property type="match status" value="4"/>
</dbReference>
<dbReference type="Pfam" id="PF13855">
    <property type="entry name" value="LRR_8"/>
    <property type="match status" value="4"/>
</dbReference>
<feature type="signal peptide" evidence="6">
    <location>
        <begin position="1"/>
        <end position="17"/>
    </location>
</feature>
<organism evidence="8">
    <name type="scientific">Sinonovacula constricta</name>
    <name type="common">Razor clam</name>
    <dbReference type="NCBI Taxonomy" id="98310"/>
    <lineage>
        <taxon>Eukaryota</taxon>
        <taxon>Metazoa</taxon>
        <taxon>Spiralia</taxon>
        <taxon>Lophotrochozoa</taxon>
        <taxon>Mollusca</taxon>
        <taxon>Bivalvia</taxon>
        <taxon>Autobranchia</taxon>
        <taxon>Heteroconchia</taxon>
        <taxon>Euheterodonta</taxon>
        <taxon>Imparidentia</taxon>
        <taxon>Neoheterodontei</taxon>
        <taxon>Cardiida</taxon>
        <taxon>Tellinoidea</taxon>
        <taxon>Solecurtidae</taxon>
        <taxon>Sinonovacula</taxon>
    </lineage>
</organism>
<dbReference type="SUPFAM" id="SSF52058">
    <property type="entry name" value="L domain-like"/>
    <property type="match status" value="1"/>
</dbReference>
<dbReference type="InterPro" id="IPR001611">
    <property type="entry name" value="Leu-rich_rpt"/>
</dbReference>
<protein>
    <submittedName>
        <fullName evidence="8">Insulin-like growth factor-binding protein complex acid labile subunit a</fullName>
    </submittedName>
</protein>
<accession>A0A7S6TAM3</accession>
<dbReference type="PRINTS" id="PR00019">
    <property type="entry name" value="LEURICHRPT"/>
</dbReference>
<keyword evidence="1" id="KW-0433">Leucine-rich repeat</keyword>
<dbReference type="Pfam" id="PF00560">
    <property type="entry name" value="LRR_1"/>
    <property type="match status" value="1"/>
</dbReference>
<keyword evidence="2 6" id="KW-0732">Signal</keyword>
<evidence type="ECO:0000256" key="1">
    <source>
        <dbReference type="ARBA" id="ARBA00022614"/>
    </source>
</evidence>
<dbReference type="InterPro" id="IPR009003">
    <property type="entry name" value="Peptidase_S1_PA"/>
</dbReference>
<reference evidence="8" key="1">
    <citation type="submission" date="2020-01" db="EMBL/GenBank/DDBJ databases">
        <authorList>
            <person name="Ya X."/>
        </authorList>
    </citation>
    <scope>NUCLEOTIDE SEQUENCE</scope>
</reference>
<dbReference type="FunFam" id="3.80.10.10:FF:001164">
    <property type="entry name" value="GH01279p"/>
    <property type="match status" value="1"/>
</dbReference>
<keyword evidence="3" id="KW-0677">Repeat</keyword>
<dbReference type="SMART" id="SM00082">
    <property type="entry name" value="LRRCT"/>
    <property type="match status" value="1"/>
</dbReference>
<evidence type="ECO:0000256" key="2">
    <source>
        <dbReference type="ARBA" id="ARBA00022729"/>
    </source>
</evidence>
<dbReference type="InterPro" id="IPR000483">
    <property type="entry name" value="Cys-rich_flank_reg_C"/>
</dbReference>
<evidence type="ECO:0000256" key="3">
    <source>
        <dbReference type="ARBA" id="ARBA00022737"/>
    </source>
</evidence>
<dbReference type="FunFam" id="3.80.10.10:FF:000770">
    <property type="entry name" value="Uncharacterized protein"/>
    <property type="match status" value="1"/>
</dbReference>
<dbReference type="PROSITE" id="PS51450">
    <property type="entry name" value="LRR"/>
    <property type="match status" value="7"/>
</dbReference>
<feature type="domain" description="LRRCT" evidence="7">
    <location>
        <begin position="674"/>
        <end position="726"/>
    </location>
</feature>
<dbReference type="PANTHER" id="PTHR24373:SF275">
    <property type="entry name" value="TIR DOMAIN-CONTAINING PROTEIN"/>
    <property type="match status" value="1"/>
</dbReference>
<dbReference type="SMART" id="SM00365">
    <property type="entry name" value="LRR_SD22"/>
    <property type="match status" value="14"/>
</dbReference>
<dbReference type="AlphaFoldDB" id="A0A7S6TAM3"/>
<evidence type="ECO:0000313" key="8">
    <source>
        <dbReference type="EMBL" id="QOU09183.1"/>
    </source>
</evidence>